<evidence type="ECO:0000313" key="2">
    <source>
        <dbReference type="EMBL" id="OCK77285.1"/>
    </source>
</evidence>
<name>A0A8E2JC91_9PEZI</name>
<feature type="compositionally biased region" description="Basic and acidic residues" evidence="1">
    <location>
        <begin position="233"/>
        <end position="243"/>
    </location>
</feature>
<dbReference type="Proteomes" id="UP000250266">
    <property type="component" value="Unassembled WGS sequence"/>
</dbReference>
<dbReference type="AlphaFoldDB" id="A0A8E2JC91"/>
<keyword evidence="3" id="KW-1185">Reference proteome</keyword>
<feature type="region of interest" description="Disordered" evidence="1">
    <location>
        <begin position="75"/>
        <end position="313"/>
    </location>
</feature>
<feature type="compositionally biased region" description="Low complexity" evidence="1">
    <location>
        <begin position="214"/>
        <end position="223"/>
    </location>
</feature>
<evidence type="ECO:0000256" key="1">
    <source>
        <dbReference type="SAM" id="MobiDB-lite"/>
    </source>
</evidence>
<gene>
    <name evidence="2" type="ORF">K432DRAFT_395722</name>
</gene>
<accession>A0A8E2JC91</accession>
<organism evidence="2 3">
    <name type="scientific">Lepidopterella palustris CBS 459.81</name>
    <dbReference type="NCBI Taxonomy" id="1314670"/>
    <lineage>
        <taxon>Eukaryota</taxon>
        <taxon>Fungi</taxon>
        <taxon>Dikarya</taxon>
        <taxon>Ascomycota</taxon>
        <taxon>Pezizomycotina</taxon>
        <taxon>Dothideomycetes</taxon>
        <taxon>Pleosporomycetidae</taxon>
        <taxon>Mytilinidiales</taxon>
        <taxon>Argynnaceae</taxon>
        <taxon>Lepidopterella</taxon>
    </lineage>
</organism>
<feature type="compositionally biased region" description="Basic and acidic residues" evidence="1">
    <location>
        <begin position="282"/>
        <end position="293"/>
    </location>
</feature>
<sequence>MEPARDAPWAEHEYVDLLAEIIKAAPVPSNVLFGIIREAQIQPKWNDIALPRGRSVKSCQQAFLDLSSGYAASDYRHRPQLPAPTFYSGPEISKKRPHQPEASTPTGRLLQPRPPHSYSGEFVSGPAYAISPVGEPANKKKRGRPTKAEAQARADAAAARGEPYPPPRRQRTSLPSAETPQPLPGSITPGPPPGSTTPGLAPVAPMAATTPQISQAEAGSESSSSKKKRGKPTRLELERHQAEEGATETESPSFIGSAPAEGSRPPIFSQFTPVSAAPLSATEHRDRDTRMEGMEESQPRTTTPRSFKDTVGI</sequence>
<dbReference type="EMBL" id="KV745139">
    <property type="protein sequence ID" value="OCK77285.1"/>
    <property type="molecule type" value="Genomic_DNA"/>
</dbReference>
<dbReference type="OrthoDB" id="5371646at2759"/>
<reference evidence="2 3" key="1">
    <citation type="journal article" date="2016" name="Nat. Commun.">
        <title>Ectomycorrhizal ecology is imprinted in the genome of the dominant symbiotic fungus Cenococcum geophilum.</title>
        <authorList>
            <consortium name="DOE Joint Genome Institute"/>
            <person name="Peter M."/>
            <person name="Kohler A."/>
            <person name="Ohm R.A."/>
            <person name="Kuo A."/>
            <person name="Krutzmann J."/>
            <person name="Morin E."/>
            <person name="Arend M."/>
            <person name="Barry K.W."/>
            <person name="Binder M."/>
            <person name="Choi C."/>
            <person name="Clum A."/>
            <person name="Copeland A."/>
            <person name="Grisel N."/>
            <person name="Haridas S."/>
            <person name="Kipfer T."/>
            <person name="LaButti K."/>
            <person name="Lindquist E."/>
            <person name="Lipzen A."/>
            <person name="Maire R."/>
            <person name="Meier B."/>
            <person name="Mihaltcheva S."/>
            <person name="Molinier V."/>
            <person name="Murat C."/>
            <person name="Poggeler S."/>
            <person name="Quandt C.A."/>
            <person name="Sperisen C."/>
            <person name="Tritt A."/>
            <person name="Tisserant E."/>
            <person name="Crous P.W."/>
            <person name="Henrissat B."/>
            <person name="Nehls U."/>
            <person name="Egli S."/>
            <person name="Spatafora J.W."/>
            <person name="Grigoriev I.V."/>
            <person name="Martin F.M."/>
        </authorList>
    </citation>
    <scope>NUCLEOTIDE SEQUENCE [LARGE SCALE GENOMIC DNA]</scope>
    <source>
        <strain evidence="2 3">CBS 459.81</strain>
    </source>
</reference>
<proteinExistence type="predicted"/>
<protein>
    <submittedName>
        <fullName evidence="2">Uncharacterized protein</fullName>
    </submittedName>
</protein>
<evidence type="ECO:0000313" key="3">
    <source>
        <dbReference type="Proteomes" id="UP000250266"/>
    </source>
</evidence>